<dbReference type="RefSeq" id="WP_013186125.1">
    <property type="nucleotide sequence ID" value="NC_014230.1"/>
</dbReference>
<dbReference type="KEGG" id="cat:CA2559_01790"/>
<dbReference type="GO" id="GO:0006865">
    <property type="term" value="P:amino acid transport"/>
    <property type="evidence" value="ECO:0007669"/>
    <property type="project" value="InterPro"/>
</dbReference>
<dbReference type="Proteomes" id="UP000002297">
    <property type="component" value="Chromosome"/>
</dbReference>
<dbReference type="OrthoDB" id="1451945at2"/>
<feature type="transmembrane region" description="Helical" evidence="6">
    <location>
        <begin position="112"/>
        <end position="137"/>
    </location>
</feature>
<feature type="transmembrane region" description="Helical" evidence="6">
    <location>
        <begin position="6"/>
        <end position="28"/>
    </location>
</feature>
<protein>
    <submittedName>
        <fullName evidence="7">tRNA (Guanine-N(7)-)-methyltransferase</fullName>
    </submittedName>
</protein>
<dbReference type="GO" id="GO:0032259">
    <property type="term" value="P:methylation"/>
    <property type="evidence" value="ECO:0007669"/>
    <property type="project" value="UniProtKB-KW"/>
</dbReference>
<accession>A3U5D0</accession>
<evidence type="ECO:0000256" key="6">
    <source>
        <dbReference type="SAM" id="Phobius"/>
    </source>
</evidence>
<dbReference type="GO" id="GO:0008168">
    <property type="term" value="F:methyltransferase activity"/>
    <property type="evidence" value="ECO:0007669"/>
    <property type="project" value="UniProtKB-KW"/>
</dbReference>
<evidence type="ECO:0000256" key="2">
    <source>
        <dbReference type="ARBA" id="ARBA00022475"/>
    </source>
</evidence>
<name>A3U5D0_CROAH</name>
<evidence type="ECO:0000256" key="1">
    <source>
        <dbReference type="ARBA" id="ARBA00004651"/>
    </source>
</evidence>
<dbReference type="GO" id="GO:0005886">
    <property type="term" value="C:plasma membrane"/>
    <property type="evidence" value="ECO:0007669"/>
    <property type="project" value="UniProtKB-SubCell"/>
</dbReference>
<feature type="transmembrane region" description="Helical" evidence="6">
    <location>
        <begin position="149"/>
        <end position="172"/>
    </location>
</feature>
<keyword evidence="8" id="KW-1185">Reference proteome</keyword>
<keyword evidence="7" id="KW-0808">Transferase</keyword>
<dbReference type="eggNOG" id="COG1280">
    <property type="taxonomic scope" value="Bacteria"/>
</dbReference>
<comment type="subcellular location">
    <subcellularLocation>
        <location evidence="1">Cell membrane</location>
        <topology evidence="1">Multi-pass membrane protein</topology>
    </subcellularLocation>
</comment>
<feature type="transmembrane region" description="Helical" evidence="6">
    <location>
        <begin position="40"/>
        <end position="62"/>
    </location>
</feature>
<evidence type="ECO:0000256" key="4">
    <source>
        <dbReference type="ARBA" id="ARBA00022989"/>
    </source>
</evidence>
<keyword evidence="3 6" id="KW-0812">Transmembrane</keyword>
<sequence length="211" mass="23492">MALTKLFIITYIAALVGVIPPGLVNMSVAKTCVERGRKNGMFAALGASVTVLFQALIAILLAKYIFDNPFVRNILLRTGLVIFGIMAIYFFVKAKQHHPEFKVPKQAGSRSFFKGFGVSALNIFPIPYFCVISTAFNAKGTVDYGNLEILLFMLAAGLGTFTTLYFYVLSFLKIESKTQTFSKYSNYFMAALMAILVVIALIRIYYPFHIE</sequence>
<feature type="transmembrane region" description="Helical" evidence="6">
    <location>
        <begin position="74"/>
        <end position="92"/>
    </location>
</feature>
<dbReference type="EMBL" id="CP002046">
    <property type="protein sequence ID" value="EAP87447.1"/>
    <property type="molecule type" value="Genomic_DNA"/>
</dbReference>
<dbReference type="GeneID" id="89452156"/>
<keyword evidence="4 6" id="KW-1133">Transmembrane helix</keyword>
<proteinExistence type="predicted"/>
<keyword evidence="2" id="KW-1003">Cell membrane</keyword>
<dbReference type="InterPro" id="IPR001123">
    <property type="entry name" value="LeuE-type"/>
</dbReference>
<evidence type="ECO:0000313" key="8">
    <source>
        <dbReference type="Proteomes" id="UP000002297"/>
    </source>
</evidence>
<keyword evidence="7" id="KW-0489">Methyltransferase</keyword>
<dbReference type="Pfam" id="PF01810">
    <property type="entry name" value="LysE"/>
    <property type="match status" value="1"/>
</dbReference>
<dbReference type="STRING" id="216432.CA2559_01790"/>
<dbReference type="AlphaFoldDB" id="A3U5D0"/>
<evidence type="ECO:0000256" key="5">
    <source>
        <dbReference type="ARBA" id="ARBA00023136"/>
    </source>
</evidence>
<gene>
    <name evidence="7" type="ordered locus">CA2559_01790</name>
</gene>
<keyword evidence="5 6" id="KW-0472">Membrane</keyword>
<feature type="transmembrane region" description="Helical" evidence="6">
    <location>
        <begin position="184"/>
        <end position="206"/>
    </location>
</feature>
<evidence type="ECO:0000256" key="3">
    <source>
        <dbReference type="ARBA" id="ARBA00022692"/>
    </source>
</evidence>
<reference evidence="7 8" key="1">
    <citation type="journal article" date="2010" name="J. Bacteriol.">
        <title>The complete genome sequence of Croceibacter atlanticus HTCC2559T.</title>
        <authorList>
            <person name="Oh H.M."/>
            <person name="Kang I."/>
            <person name="Ferriera S."/>
            <person name="Giovannoni S.J."/>
            <person name="Cho J.C."/>
        </authorList>
    </citation>
    <scope>NUCLEOTIDE SEQUENCE [LARGE SCALE GENOMIC DNA]</scope>
    <source>
        <strain evidence="8">ATCC BAA-628 / HTCC2559 / KCTC 12090</strain>
    </source>
</reference>
<organism evidence="7 8">
    <name type="scientific">Croceibacter atlanticus (strain ATCC BAA-628 / JCM 21780 / CIP 108009 / IAM 15332 / KCTC 12090 / HTCC2559)</name>
    <dbReference type="NCBI Taxonomy" id="216432"/>
    <lineage>
        <taxon>Bacteria</taxon>
        <taxon>Pseudomonadati</taxon>
        <taxon>Bacteroidota</taxon>
        <taxon>Flavobacteriia</taxon>
        <taxon>Flavobacteriales</taxon>
        <taxon>Flavobacteriaceae</taxon>
        <taxon>Croceibacter</taxon>
    </lineage>
</organism>
<dbReference type="HOGENOM" id="CLU_113248_0_0_10"/>
<evidence type="ECO:0000313" key="7">
    <source>
        <dbReference type="EMBL" id="EAP87447.1"/>
    </source>
</evidence>